<dbReference type="Proteomes" id="UP000016491">
    <property type="component" value="Unassembled WGS sequence"/>
</dbReference>
<sequence length="41" mass="4819">MSPKRPAAGGESRERDSFLFNRKVILLNKNRCIIQYIRNIL</sequence>
<accession>A0ABC9TZP2</accession>
<name>A0ABC9TZP2_CLOSY</name>
<proteinExistence type="predicted"/>
<protein>
    <submittedName>
        <fullName evidence="1">Uncharacterized protein</fullName>
    </submittedName>
</protein>
<dbReference type="EMBL" id="AWSU01000135">
    <property type="protein sequence ID" value="ERI78020.1"/>
    <property type="molecule type" value="Genomic_DNA"/>
</dbReference>
<evidence type="ECO:0000313" key="2">
    <source>
        <dbReference type="Proteomes" id="UP000016491"/>
    </source>
</evidence>
<dbReference type="AlphaFoldDB" id="A0ABC9TZP2"/>
<gene>
    <name evidence="1" type="ORF">CLOSYM_01742</name>
</gene>
<reference evidence="1 2" key="1">
    <citation type="submission" date="2013-07" db="EMBL/GenBank/DDBJ databases">
        <authorList>
            <person name="Weinstock G."/>
            <person name="Sodergren E."/>
            <person name="Wylie T."/>
            <person name="Fulton L."/>
            <person name="Fulton R."/>
            <person name="Fronick C."/>
            <person name="O'Laughlin M."/>
            <person name="Godfrey J."/>
            <person name="Miner T."/>
            <person name="Herter B."/>
            <person name="Appelbaum E."/>
            <person name="Cordes M."/>
            <person name="Lek S."/>
            <person name="Wollam A."/>
            <person name="Pepin K.H."/>
            <person name="Palsikar V.B."/>
            <person name="Mitreva M."/>
            <person name="Wilson R.K."/>
        </authorList>
    </citation>
    <scope>NUCLEOTIDE SEQUENCE [LARGE SCALE GENOMIC DNA]</scope>
    <source>
        <strain evidence="1 2">ATCC 14940</strain>
    </source>
</reference>
<comment type="caution">
    <text evidence="1">The sequence shown here is derived from an EMBL/GenBank/DDBJ whole genome shotgun (WGS) entry which is preliminary data.</text>
</comment>
<evidence type="ECO:0000313" key="1">
    <source>
        <dbReference type="EMBL" id="ERI78020.1"/>
    </source>
</evidence>
<organism evidence="1 2">
    <name type="scientific">[Clostridium] symbiosum ATCC 14940</name>
    <dbReference type="NCBI Taxonomy" id="411472"/>
    <lineage>
        <taxon>Bacteria</taxon>
        <taxon>Bacillati</taxon>
        <taxon>Bacillota</taxon>
        <taxon>Clostridia</taxon>
        <taxon>Lachnospirales</taxon>
        <taxon>Lachnospiraceae</taxon>
        <taxon>Otoolea</taxon>
    </lineage>
</organism>